<dbReference type="InterPro" id="IPR014054">
    <property type="entry name" value="Phage_regulatory_Rha"/>
</dbReference>
<dbReference type="Proteomes" id="UP000182258">
    <property type="component" value="Unassembled WGS sequence"/>
</dbReference>
<gene>
    <name evidence="2" type="ORF">SAMN04488059_102143</name>
</gene>
<dbReference type="EMBL" id="FOMB01000002">
    <property type="protein sequence ID" value="SFC10380.1"/>
    <property type="molecule type" value="Genomic_DNA"/>
</dbReference>
<name>A0A1I1GMM0_9HYPH</name>
<sequence length="80" mass="8689">MPRGGTRAEETFNMTKDGFTFLAMGFTGKPAAQFKEAYIARFNELEQGRATTSSGSLITPHLRPKPHLYRGTPAPRCGGG</sequence>
<dbReference type="AlphaFoldDB" id="A0A1I1GMM0"/>
<dbReference type="Pfam" id="PF09669">
    <property type="entry name" value="Phage_pRha"/>
    <property type="match status" value="1"/>
</dbReference>
<accession>A0A1I1GMM0</accession>
<reference evidence="2 3" key="1">
    <citation type="submission" date="2016-10" db="EMBL/GenBank/DDBJ databases">
        <authorList>
            <person name="de Groot N.N."/>
        </authorList>
    </citation>
    <scope>NUCLEOTIDE SEQUENCE [LARGE SCALE GENOMIC DNA]</scope>
    <source>
        <strain evidence="2 3">CGMCC 1.10210</strain>
    </source>
</reference>
<feature type="region of interest" description="Disordered" evidence="1">
    <location>
        <begin position="50"/>
        <end position="80"/>
    </location>
</feature>
<evidence type="ECO:0000313" key="2">
    <source>
        <dbReference type="EMBL" id="SFC10380.1"/>
    </source>
</evidence>
<protein>
    <submittedName>
        <fullName evidence="2">Phage regulatory protein, rha family</fullName>
    </submittedName>
</protein>
<evidence type="ECO:0000313" key="3">
    <source>
        <dbReference type="Proteomes" id="UP000182258"/>
    </source>
</evidence>
<evidence type="ECO:0000256" key="1">
    <source>
        <dbReference type="SAM" id="MobiDB-lite"/>
    </source>
</evidence>
<dbReference type="STRING" id="728005.SAMN04488059_102143"/>
<proteinExistence type="predicted"/>
<organism evidence="2 3">
    <name type="scientific">Devosia psychrophila</name>
    <dbReference type="NCBI Taxonomy" id="728005"/>
    <lineage>
        <taxon>Bacteria</taxon>
        <taxon>Pseudomonadati</taxon>
        <taxon>Pseudomonadota</taxon>
        <taxon>Alphaproteobacteria</taxon>
        <taxon>Hyphomicrobiales</taxon>
        <taxon>Devosiaceae</taxon>
        <taxon>Devosia</taxon>
    </lineage>
</organism>